<evidence type="ECO:0000313" key="7">
    <source>
        <dbReference type="Proteomes" id="UP000008810"/>
    </source>
</evidence>
<dbReference type="GO" id="GO:0005634">
    <property type="term" value="C:nucleus"/>
    <property type="evidence" value="ECO:0000318"/>
    <property type="project" value="GO_Central"/>
</dbReference>
<dbReference type="Pfam" id="PF00443">
    <property type="entry name" value="UCH"/>
    <property type="match status" value="1"/>
</dbReference>
<accession>A0A2K2D2H4</accession>
<dbReference type="RefSeq" id="XP_024316283.1">
    <property type="nucleotide sequence ID" value="XM_024460515.1"/>
</dbReference>
<feature type="compositionally biased region" description="Basic and acidic residues" evidence="3">
    <location>
        <begin position="1"/>
        <end position="22"/>
    </location>
</feature>
<dbReference type="GO" id="GO:0016579">
    <property type="term" value="P:protein deubiquitination"/>
    <property type="evidence" value="ECO:0007669"/>
    <property type="project" value="InterPro"/>
</dbReference>
<gene>
    <name evidence="6" type="primary">LOC100832348</name>
    <name evidence="5" type="ORF">BRADI_3g40998v3</name>
</gene>
<dbReference type="InterPro" id="IPR038765">
    <property type="entry name" value="Papain-like_cys_pep_sf"/>
</dbReference>
<dbReference type="STRING" id="15368.A0A2K2D2H4"/>
<dbReference type="EC" id="3.4.19.12" evidence="2"/>
<dbReference type="EMBL" id="CM000882">
    <property type="protein sequence ID" value="PNT68479.1"/>
    <property type="molecule type" value="Genomic_DNA"/>
</dbReference>
<reference evidence="5" key="2">
    <citation type="submission" date="2017-06" db="EMBL/GenBank/DDBJ databases">
        <title>WGS assembly of Brachypodium distachyon.</title>
        <authorList>
            <consortium name="The International Brachypodium Initiative"/>
            <person name="Lucas S."/>
            <person name="Harmon-Smith M."/>
            <person name="Lail K."/>
            <person name="Tice H."/>
            <person name="Grimwood J."/>
            <person name="Bruce D."/>
            <person name="Barry K."/>
            <person name="Shu S."/>
            <person name="Lindquist E."/>
            <person name="Wang M."/>
            <person name="Pitluck S."/>
            <person name="Vogel J.P."/>
            <person name="Garvin D.F."/>
            <person name="Mockler T.C."/>
            <person name="Schmutz J."/>
            <person name="Rokhsar D."/>
            <person name="Bevan M.W."/>
        </authorList>
    </citation>
    <scope>NUCLEOTIDE SEQUENCE</scope>
    <source>
        <strain evidence="5">Bd21</strain>
    </source>
</reference>
<dbReference type="PANTHER" id="PTHR24006:SF932">
    <property type="entry name" value="USP DOMAIN-CONTAINING PROTEIN"/>
    <property type="match status" value="1"/>
</dbReference>
<comment type="function">
    <text evidence="2">Recognizes and hydrolyzes the peptide bond at the C-terminal Gly of ubiquitin. Involved in the processing of poly-ubiquitin precursors as well as that of ubiquitinated proteins.</text>
</comment>
<dbReference type="ExpressionAtlas" id="A0A2K2D2H4">
    <property type="expression patterns" value="baseline"/>
</dbReference>
<dbReference type="GO" id="GO:0006508">
    <property type="term" value="P:proteolysis"/>
    <property type="evidence" value="ECO:0007669"/>
    <property type="project" value="UniProtKB-KW"/>
</dbReference>
<dbReference type="PANTHER" id="PTHR24006">
    <property type="entry name" value="UBIQUITIN CARBOXYL-TERMINAL HYDROLASE"/>
    <property type="match status" value="1"/>
</dbReference>
<dbReference type="PROSITE" id="PS50235">
    <property type="entry name" value="USP_3"/>
    <property type="match status" value="1"/>
</dbReference>
<dbReference type="PROSITE" id="PS00973">
    <property type="entry name" value="USP_2"/>
    <property type="match status" value="1"/>
</dbReference>
<feature type="compositionally biased region" description="Basic and acidic residues" evidence="3">
    <location>
        <begin position="769"/>
        <end position="780"/>
    </location>
</feature>
<feature type="region of interest" description="Disordered" evidence="3">
    <location>
        <begin position="1"/>
        <end position="27"/>
    </location>
</feature>
<dbReference type="GeneID" id="100832348"/>
<feature type="region of interest" description="Disordered" evidence="3">
    <location>
        <begin position="705"/>
        <end position="830"/>
    </location>
</feature>
<keyword evidence="2" id="KW-0378">Hydrolase</keyword>
<evidence type="ECO:0000313" key="5">
    <source>
        <dbReference type="EMBL" id="PNT68479.1"/>
    </source>
</evidence>
<dbReference type="GO" id="GO:0004843">
    <property type="term" value="F:cysteine-type deubiquitinase activity"/>
    <property type="evidence" value="ECO:0000318"/>
    <property type="project" value="GO_Central"/>
</dbReference>
<feature type="compositionally biased region" description="Polar residues" evidence="3">
    <location>
        <begin position="721"/>
        <end position="740"/>
    </location>
</feature>
<dbReference type="SUPFAM" id="SSF54001">
    <property type="entry name" value="Cysteine proteinases"/>
    <property type="match status" value="1"/>
</dbReference>
<protein>
    <recommendedName>
        <fullName evidence="2">Ubiquitin carboxyl-terminal hydrolase</fullName>
        <ecNumber evidence="2">3.4.19.12</ecNumber>
    </recommendedName>
</protein>
<dbReference type="InterPro" id="IPR028889">
    <property type="entry name" value="USP"/>
</dbReference>
<dbReference type="InterPro" id="IPR018200">
    <property type="entry name" value="USP_CS"/>
</dbReference>
<feature type="compositionally biased region" description="Polar residues" evidence="3">
    <location>
        <begin position="399"/>
        <end position="408"/>
    </location>
</feature>
<dbReference type="GO" id="GO:0005829">
    <property type="term" value="C:cytosol"/>
    <property type="evidence" value="ECO:0000318"/>
    <property type="project" value="GO_Central"/>
</dbReference>
<dbReference type="PROSITE" id="PS00972">
    <property type="entry name" value="USP_1"/>
    <property type="match status" value="1"/>
</dbReference>
<feature type="compositionally biased region" description="Basic and acidic residues" evidence="3">
    <location>
        <begin position="821"/>
        <end position="830"/>
    </location>
</feature>
<evidence type="ECO:0000256" key="3">
    <source>
        <dbReference type="SAM" id="MobiDB-lite"/>
    </source>
</evidence>
<evidence type="ECO:0000313" key="6">
    <source>
        <dbReference type="EnsemblPlants" id="PNT68479"/>
    </source>
</evidence>
<proteinExistence type="inferred from homology"/>
<evidence type="ECO:0000259" key="4">
    <source>
        <dbReference type="PROSITE" id="PS50235"/>
    </source>
</evidence>
<dbReference type="SUPFAM" id="SSF57850">
    <property type="entry name" value="RING/U-box"/>
    <property type="match status" value="1"/>
</dbReference>
<feature type="compositionally biased region" description="Low complexity" evidence="3">
    <location>
        <begin position="755"/>
        <end position="767"/>
    </location>
</feature>
<dbReference type="Gene3D" id="3.90.70.10">
    <property type="entry name" value="Cysteine proteinases"/>
    <property type="match status" value="2"/>
</dbReference>
<keyword evidence="2" id="KW-0833">Ubl conjugation pathway</keyword>
<organism evidence="5">
    <name type="scientific">Brachypodium distachyon</name>
    <name type="common">Purple false brome</name>
    <name type="synonym">Trachynia distachya</name>
    <dbReference type="NCBI Taxonomy" id="15368"/>
    <lineage>
        <taxon>Eukaryota</taxon>
        <taxon>Viridiplantae</taxon>
        <taxon>Streptophyta</taxon>
        <taxon>Embryophyta</taxon>
        <taxon>Tracheophyta</taxon>
        <taxon>Spermatophyta</taxon>
        <taxon>Magnoliopsida</taxon>
        <taxon>Liliopsida</taxon>
        <taxon>Poales</taxon>
        <taxon>Poaceae</taxon>
        <taxon>BOP clade</taxon>
        <taxon>Pooideae</taxon>
        <taxon>Stipodae</taxon>
        <taxon>Brachypodieae</taxon>
        <taxon>Brachypodium</taxon>
    </lineage>
</organism>
<keyword evidence="7" id="KW-1185">Reference proteome</keyword>
<feature type="domain" description="USP" evidence="4">
    <location>
        <begin position="202"/>
        <end position="956"/>
    </location>
</feature>
<dbReference type="AlphaFoldDB" id="A0A2K2D2H4"/>
<dbReference type="OrthoDB" id="696694at2759"/>
<keyword evidence="2" id="KW-0788">Thiol protease</keyword>
<dbReference type="EnsemblPlants" id="PNT68479">
    <property type="protein sequence ID" value="PNT68479"/>
    <property type="gene ID" value="BRADI_3g40998v3"/>
</dbReference>
<sequence>MGEKRKITSGEEAPERPQKAPRLDVLAEAGTESSAAAALLELSESPSAGKVEVAMSHSTSEIERCEHLLLDSEDLDMLVFDIKAGEMLWTCQSYVCSHRGSSVGGKAMRMVCLDCHSTFCTEHAQLHAKLTHHWVALVYDNPYVGYCYLCECVLKLGEDKWKEDDWEMATSKGTDEQGMVASNTKDEQRIVAGDDVCGYIIRGMPNLGSTCYMNAVLQCLLALGKLRTMILRPDARLGTIGQYLQQLFVETSSGNDATCLLNPRMLLHCMRMYNQEFWGNRMQDSHDFLTSLRDALDEEVKELNRLHCMQGGAVFPTIGQLIFKVQMCQTVSCKSCLNSAVQHVEFDDLQAAVAQPSKGPPARSVAPAPRITSPRSPRKHRKKLFQQSDKNDGEKIQTIPGSGDSQIPGSELGDVTMEKNPKPLQVDSNEAKDVVHDHFKTQKNDVPEEVIGVPIKVLDFIPKLFDDSDSEEMGALTIGLRNPKDIGPPPLGNMEAKEYAFSVEVCEQDKGKPCKKLFQQSDKNDGEKIQTIPESGDSQVPGSELGDLAMEKNPKPLQVDCTELKDVVHDQFKTQKNDVPGEVIGVTIKVLDFIPKLFDDSDSEEMGASTIGFRNPKDIGQPSLRNIEAKEYAFSAEVTKEDKGKAQSSDIIHDVAEHINSLSSIEDCLALLLIDQPLEWTCGNCSKVNRTNNGEQMMANTNVNTAVGGDQTEQSDRKTCPSEQSSELNSLSVGYSSPSRQPHGGCDAQGQLILSGDSTTEDTSGTSCGEKDSASKKPESPEGVQEAVPKCLPTEKQTNQLSAQDSQDTSTQNQGCGTQVKLEEDQTEQKDGNCGATQTILLTNLPPVLTIQLKRFVGDISKLRGHVSFKEILNVGPFVHPSCVDKDNASYRLVGVVEHLGPLLNGGHYIAYVRAGCNQQSSGSSSWVCANDHTITEVSLQEVLRCEAYILFYERMDG</sequence>
<dbReference type="InterPro" id="IPR001394">
    <property type="entry name" value="Peptidase_C19_UCH"/>
</dbReference>
<dbReference type="Proteomes" id="UP000008810">
    <property type="component" value="Chromosome 3"/>
</dbReference>
<name>A0A2K2D2H4_BRADI</name>
<reference evidence="5 6" key="1">
    <citation type="journal article" date="2010" name="Nature">
        <title>Genome sequencing and analysis of the model grass Brachypodium distachyon.</title>
        <authorList>
            <consortium name="International Brachypodium Initiative"/>
        </authorList>
    </citation>
    <scope>NUCLEOTIDE SEQUENCE [LARGE SCALE GENOMIC DNA]</scope>
    <source>
        <strain evidence="5">Bd21</strain>
        <strain evidence="6">cv. Bd21</strain>
    </source>
</reference>
<feature type="compositionally biased region" description="Polar residues" evidence="3">
    <location>
        <begin position="795"/>
        <end position="817"/>
    </location>
</feature>
<keyword evidence="2" id="KW-0645">Protease</keyword>
<dbReference type="InterPro" id="IPR050164">
    <property type="entry name" value="Peptidase_C19"/>
</dbReference>
<dbReference type="GO" id="GO:0031647">
    <property type="term" value="P:regulation of protein stability"/>
    <property type="evidence" value="ECO:0000318"/>
    <property type="project" value="GO_Central"/>
</dbReference>
<feature type="region of interest" description="Disordered" evidence="3">
    <location>
        <begin position="353"/>
        <end position="408"/>
    </location>
</feature>
<comment type="similarity">
    <text evidence="1 2">Belongs to the peptidase C19 family.</text>
</comment>
<comment type="catalytic activity">
    <reaction evidence="2">
        <text>Thiol-dependent hydrolysis of ester, thioester, amide, peptide and isopeptide bonds formed by the C-terminal Gly of ubiquitin (a 76-residue protein attached to proteins as an intracellular targeting signal).</text>
        <dbReference type="EC" id="3.4.19.12"/>
    </reaction>
</comment>
<evidence type="ECO:0000256" key="2">
    <source>
        <dbReference type="RuleBase" id="RU366025"/>
    </source>
</evidence>
<dbReference type="Gramene" id="PNT68479">
    <property type="protein sequence ID" value="PNT68479"/>
    <property type="gene ID" value="BRADI_3g40998v3"/>
</dbReference>
<evidence type="ECO:0000256" key="1">
    <source>
        <dbReference type="ARBA" id="ARBA00009085"/>
    </source>
</evidence>
<reference evidence="6" key="3">
    <citation type="submission" date="2018-08" db="UniProtKB">
        <authorList>
            <consortium name="EnsemblPlants"/>
        </authorList>
    </citation>
    <scope>IDENTIFICATION</scope>
    <source>
        <strain evidence="6">cv. Bd21</strain>
    </source>
</reference>